<dbReference type="GO" id="GO:0016020">
    <property type="term" value="C:membrane"/>
    <property type="evidence" value="ECO:0007669"/>
    <property type="project" value="UniProtKB-SubCell"/>
</dbReference>
<evidence type="ECO:0000256" key="6">
    <source>
        <dbReference type="SAM" id="Phobius"/>
    </source>
</evidence>
<sequence>MASHYYPTHPATTVALLLLGVFSAICGAMTPTNGVQFLFPTAGTTLHYNDNVQVQYTSNFSDPWLFAFCLSADGNVGQKSSESVGGYNNTATVKLDWPGSDTPCWFDLKPNSTAPGGTGANGDQWSYDVAQRAATTVGLTVSTSTTSSTSTSAATSTSVRATASTSPTAAASSSNGAPGGLSTGAQAGIGIGAAVAGLCMGAAAVAVFMRRRRRRARMEAAASIEKDPAGGWMSPEAGGVTYQGGYQSVQGKASLATEMDGGYPAPQELHGVSGIHEMPARAD</sequence>
<dbReference type="AlphaFoldDB" id="A0A423W074"/>
<evidence type="ECO:0000256" key="2">
    <source>
        <dbReference type="ARBA" id="ARBA00022692"/>
    </source>
</evidence>
<feature type="compositionally biased region" description="Low complexity" evidence="5">
    <location>
        <begin position="141"/>
        <end position="174"/>
    </location>
</feature>
<proteinExistence type="predicted"/>
<feature type="chain" id="PRO_5019359680" description="Mid2 domain-containing protein" evidence="7">
    <location>
        <begin position="29"/>
        <end position="283"/>
    </location>
</feature>
<evidence type="ECO:0000313" key="8">
    <source>
        <dbReference type="EMBL" id="ROV96721.1"/>
    </source>
</evidence>
<evidence type="ECO:0000256" key="3">
    <source>
        <dbReference type="ARBA" id="ARBA00022989"/>
    </source>
</evidence>
<evidence type="ECO:0000256" key="7">
    <source>
        <dbReference type="SAM" id="SignalP"/>
    </source>
</evidence>
<feature type="transmembrane region" description="Helical" evidence="6">
    <location>
        <begin position="187"/>
        <end position="209"/>
    </location>
</feature>
<evidence type="ECO:0000256" key="5">
    <source>
        <dbReference type="SAM" id="MobiDB-lite"/>
    </source>
</evidence>
<dbReference type="STRING" id="252740.A0A423W074"/>
<evidence type="ECO:0008006" key="10">
    <source>
        <dbReference type="Google" id="ProtNLM"/>
    </source>
</evidence>
<feature type="signal peptide" evidence="7">
    <location>
        <begin position="1"/>
        <end position="28"/>
    </location>
</feature>
<keyword evidence="9" id="KW-1185">Reference proteome</keyword>
<keyword evidence="7" id="KW-0732">Signal</keyword>
<keyword evidence="2 6" id="KW-0812">Transmembrane</keyword>
<dbReference type="Proteomes" id="UP000284375">
    <property type="component" value="Unassembled WGS sequence"/>
</dbReference>
<organism evidence="8 9">
    <name type="scientific">Cytospora chrysosperma</name>
    <name type="common">Cytospora canker fungus</name>
    <name type="synonym">Sphaeria chrysosperma</name>
    <dbReference type="NCBI Taxonomy" id="252740"/>
    <lineage>
        <taxon>Eukaryota</taxon>
        <taxon>Fungi</taxon>
        <taxon>Dikarya</taxon>
        <taxon>Ascomycota</taxon>
        <taxon>Pezizomycotina</taxon>
        <taxon>Sordariomycetes</taxon>
        <taxon>Sordariomycetidae</taxon>
        <taxon>Diaporthales</taxon>
        <taxon>Cytosporaceae</taxon>
        <taxon>Cytospora</taxon>
    </lineage>
</organism>
<evidence type="ECO:0000313" key="9">
    <source>
        <dbReference type="Proteomes" id="UP000284375"/>
    </source>
</evidence>
<reference evidence="8 9" key="1">
    <citation type="submission" date="2015-09" db="EMBL/GenBank/DDBJ databases">
        <title>Host preference determinants of Valsa canker pathogens revealed by comparative genomics.</title>
        <authorList>
            <person name="Yin Z."/>
            <person name="Huang L."/>
        </authorList>
    </citation>
    <scope>NUCLEOTIDE SEQUENCE [LARGE SCALE GENOMIC DNA]</scope>
    <source>
        <strain evidence="8 9">YSFL</strain>
    </source>
</reference>
<dbReference type="EMBL" id="LJZO01000019">
    <property type="protein sequence ID" value="ROV96721.1"/>
    <property type="molecule type" value="Genomic_DNA"/>
</dbReference>
<evidence type="ECO:0000256" key="1">
    <source>
        <dbReference type="ARBA" id="ARBA00004167"/>
    </source>
</evidence>
<comment type="subcellular location">
    <subcellularLocation>
        <location evidence="1">Membrane</location>
        <topology evidence="1">Single-pass membrane protein</topology>
    </subcellularLocation>
</comment>
<protein>
    <recommendedName>
        <fullName evidence="10">Mid2 domain-containing protein</fullName>
    </recommendedName>
</protein>
<comment type="caution">
    <text evidence="8">The sequence shown here is derived from an EMBL/GenBank/DDBJ whole genome shotgun (WGS) entry which is preliminary data.</text>
</comment>
<gene>
    <name evidence="8" type="ORF">VSDG_05598</name>
</gene>
<keyword evidence="3 6" id="KW-1133">Transmembrane helix</keyword>
<evidence type="ECO:0000256" key="4">
    <source>
        <dbReference type="ARBA" id="ARBA00023136"/>
    </source>
</evidence>
<accession>A0A423W074</accession>
<dbReference type="PANTHER" id="PTHR15549">
    <property type="entry name" value="PAIRED IMMUNOGLOBULIN-LIKE TYPE 2 RECEPTOR"/>
    <property type="match status" value="1"/>
</dbReference>
<feature type="region of interest" description="Disordered" evidence="5">
    <location>
        <begin position="141"/>
        <end position="178"/>
    </location>
</feature>
<keyword evidence="4 6" id="KW-0472">Membrane</keyword>
<dbReference type="OrthoDB" id="282149at2759"/>
<dbReference type="InterPro" id="IPR051694">
    <property type="entry name" value="Immunoregulatory_rcpt-like"/>
</dbReference>
<dbReference type="PANTHER" id="PTHR15549:SF6">
    <property type="entry name" value="MID2 DOMAIN-CONTAINING PROTEIN"/>
    <property type="match status" value="1"/>
</dbReference>
<dbReference type="GO" id="GO:0071944">
    <property type="term" value="C:cell periphery"/>
    <property type="evidence" value="ECO:0007669"/>
    <property type="project" value="UniProtKB-ARBA"/>
</dbReference>
<name>A0A423W074_CYTCH</name>